<feature type="region of interest" description="Disordered" evidence="11">
    <location>
        <begin position="338"/>
        <end position="360"/>
    </location>
</feature>
<protein>
    <recommendedName>
        <fullName evidence="2">mitogen-activated protein kinase kinase kinase</fullName>
        <ecNumber evidence="2">2.7.11.25</ecNumber>
    </recommendedName>
</protein>
<comment type="caution">
    <text evidence="13">The sequence shown here is derived from an EMBL/GenBank/DDBJ whole genome shotgun (WGS) entry which is preliminary data.</text>
</comment>
<dbReference type="PANTHER" id="PTHR48016:SF29">
    <property type="entry name" value="MITOGEN-ACTIVATED PROTEIN KINASE KINASE KINASE 1-RELATED"/>
    <property type="match status" value="1"/>
</dbReference>
<comment type="catalytic activity">
    <reaction evidence="8">
        <text>L-threonyl-[protein] + ATP = O-phospho-L-threonyl-[protein] + ADP + H(+)</text>
        <dbReference type="Rhea" id="RHEA:46608"/>
        <dbReference type="Rhea" id="RHEA-COMP:11060"/>
        <dbReference type="Rhea" id="RHEA-COMP:11605"/>
        <dbReference type="ChEBI" id="CHEBI:15378"/>
        <dbReference type="ChEBI" id="CHEBI:30013"/>
        <dbReference type="ChEBI" id="CHEBI:30616"/>
        <dbReference type="ChEBI" id="CHEBI:61977"/>
        <dbReference type="ChEBI" id="CHEBI:456216"/>
        <dbReference type="EC" id="2.7.11.25"/>
    </reaction>
</comment>
<dbReference type="InterPro" id="IPR050538">
    <property type="entry name" value="MAP_kinase_kinase_kinase"/>
</dbReference>
<dbReference type="FunFam" id="3.30.200.20:FF:000465">
    <property type="entry name" value="Cysteine-rich receptor-like protein kinase 6"/>
    <property type="match status" value="1"/>
</dbReference>
<dbReference type="Pfam" id="PF00069">
    <property type="entry name" value="Pkinase"/>
    <property type="match status" value="2"/>
</dbReference>
<dbReference type="Gene3D" id="3.30.200.20">
    <property type="entry name" value="Phosphorylase Kinase, domain 1"/>
    <property type="match status" value="1"/>
</dbReference>
<feature type="binding site" evidence="10">
    <location>
        <position position="66"/>
    </location>
    <ligand>
        <name>ATP</name>
        <dbReference type="ChEBI" id="CHEBI:30616"/>
    </ligand>
</feature>
<dbReference type="AlphaFoldDB" id="A0A8T0TKG6"/>
<keyword evidence="3" id="KW-0723">Serine/threonine-protein kinase</keyword>
<evidence type="ECO:0000256" key="10">
    <source>
        <dbReference type="PROSITE-ProRule" id="PRU10141"/>
    </source>
</evidence>
<dbReference type="SUPFAM" id="SSF56112">
    <property type="entry name" value="Protein kinase-like (PK-like)"/>
    <property type="match status" value="2"/>
</dbReference>
<dbReference type="EMBL" id="CM029043">
    <property type="protein sequence ID" value="KAG2612389.1"/>
    <property type="molecule type" value="Genomic_DNA"/>
</dbReference>
<dbReference type="FunFam" id="1.10.510.10:FF:000359">
    <property type="entry name" value="Mitogen-activated protein kinase 1, putative, expressed"/>
    <property type="match status" value="1"/>
</dbReference>
<comment type="similarity">
    <text evidence="1">Belongs to the protein kinase superfamily. STE Ser/Thr protein kinase family. MAP kinase kinase kinase subfamily.</text>
</comment>
<dbReference type="Gene3D" id="1.10.510.10">
    <property type="entry name" value="Transferase(Phosphotransferase) domain 1"/>
    <property type="match status" value="2"/>
</dbReference>
<evidence type="ECO:0000256" key="3">
    <source>
        <dbReference type="ARBA" id="ARBA00022527"/>
    </source>
</evidence>
<evidence type="ECO:0000256" key="4">
    <source>
        <dbReference type="ARBA" id="ARBA00022679"/>
    </source>
</evidence>
<organism evidence="13 14">
    <name type="scientific">Panicum virgatum</name>
    <name type="common">Blackwell switchgrass</name>
    <dbReference type="NCBI Taxonomy" id="38727"/>
    <lineage>
        <taxon>Eukaryota</taxon>
        <taxon>Viridiplantae</taxon>
        <taxon>Streptophyta</taxon>
        <taxon>Embryophyta</taxon>
        <taxon>Tracheophyta</taxon>
        <taxon>Spermatophyta</taxon>
        <taxon>Magnoliopsida</taxon>
        <taxon>Liliopsida</taxon>
        <taxon>Poales</taxon>
        <taxon>Poaceae</taxon>
        <taxon>PACMAD clade</taxon>
        <taxon>Panicoideae</taxon>
        <taxon>Panicodae</taxon>
        <taxon>Paniceae</taxon>
        <taxon>Panicinae</taxon>
        <taxon>Panicum</taxon>
        <taxon>Panicum sect. Hiantes</taxon>
    </lineage>
</organism>
<dbReference type="EMBL" id="CM029043">
    <property type="protein sequence ID" value="KAG2612390.1"/>
    <property type="molecule type" value="Genomic_DNA"/>
</dbReference>
<dbReference type="GO" id="GO:0005524">
    <property type="term" value="F:ATP binding"/>
    <property type="evidence" value="ECO:0007669"/>
    <property type="project" value="UniProtKB-UniRule"/>
</dbReference>
<feature type="binding site" evidence="10">
    <location>
        <position position="608"/>
    </location>
    <ligand>
        <name>ATP</name>
        <dbReference type="ChEBI" id="CHEBI:30616"/>
    </ligand>
</feature>
<dbReference type="GO" id="GO:0005737">
    <property type="term" value="C:cytoplasm"/>
    <property type="evidence" value="ECO:0007669"/>
    <property type="project" value="TreeGrafter"/>
</dbReference>
<evidence type="ECO:0000256" key="5">
    <source>
        <dbReference type="ARBA" id="ARBA00022741"/>
    </source>
</evidence>
<feature type="domain" description="Protein kinase" evidence="12">
    <location>
        <begin position="580"/>
        <end position="833"/>
    </location>
</feature>
<keyword evidence="5 10" id="KW-0547">Nucleotide-binding</keyword>
<dbReference type="PROSITE" id="PS00108">
    <property type="entry name" value="PROTEIN_KINASE_ST"/>
    <property type="match status" value="2"/>
</dbReference>
<dbReference type="PROSITE" id="PS00107">
    <property type="entry name" value="PROTEIN_KINASE_ATP"/>
    <property type="match status" value="2"/>
</dbReference>
<evidence type="ECO:0000313" key="14">
    <source>
        <dbReference type="Proteomes" id="UP000823388"/>
    </source>
</evidence>
<dbReference type="InterPro" id="IPR008271">
    <property type="entry name" value="Ser/Thr_kinase_AS"/>
</dbReference>
<dbReference type="EC" id="2.7.11.25" evidence="2"/>
<dbReference type="GO" id="GO:1902065">
    <property type="term" value="P:response to L-glutamate"/>
    <property type="evidence" value="ECO:0007669"/>
    <property type="project" value="UniProtKB-ARBA"/>
</dbReference>
<dbReference type="EMBL" id="CM029043">
    <property type="protein sequence ID" value="KAG2612391.1"/>
    <property type="molecule type" value="Genomic_DNA"/>
</dbReference>
<evidence type="ECO:0000256" key="8">
    <source>
        <dbReference type="ARBA" id="ARBA00047559"/>
    </source>
</evidence>
<keyword evidence="7 10" id="KW-0067">ATP-binding</keyword>
<keyword evidence="4" id="KW-0808">Transferase</keyword>
<evidence type="ECO:0000313" key="13">
    <source>
        <dbReference type="EMBL" id="KAG2612391.1"/>
    </source>
</evidence>
<evidence type="ECO:0000256" key="9">
    <source>
        <dbReference type="ARBA" id="ARBA00048329"/>
    </source>
</evidence>
<dbReference type="InterPro" id="IPR017441">
    <property type="entry name" value="Protein_kinase_ATP_BS"/>
</dbReference>
<accession>A0A8T0TKG6</accession>
<gene>
    <name evidence="13" type="ORF">PVAP13_4KG206925</name>
</gene>
<sequence>MDDESSRYAKLESMLQDGSSQPHNLPLEYLRNITNNFSDERLLGEGGFGTVYKGVLSDGKTIAVKKLNSSSPGVKDRHFENEASHLMRLKHPNVVLLVGWCSETENIYVQYSGKYICAEKSERLLCLEYMPKGSLRGYLSDEASGLGWDTRYKIIEGICYGLHYLHEEWQHSTPIIHMDLKPANILLDDSMVPKIADFGLSRLFSEEKTWTCTINRDGTLGYMAPEYINRGLITTKSDIFSLGVIILEIVTGHRDYPDENGVSPQEFMDLVLKKWRNRLQKTASYKELYFYQQIRRCIQIGLVCVDLDRSKRPTTSQIIKMLHVESVDLSRRKRVYPQPQFSTSEDEEPQKHRSPLQKECQPRKISLEIDQSASLAGSAVSSLDAVDSLRIGGSGDWGGEVRRLCERLGLSGPDDFAISIADWEAHKALRFCASASSPLLHEGAEEHDWPEGTVPELLVARGGRIEAPERPAWLDPPELTRPNVKRAAGDGGIKGMRPQPVLKPPPSRALPVVCWAGSTWDLLRSFAPDEEQHAPVSRSGRGLGYQYAVEKEEEDDASTTTESRIFISPNGRIRRKIRSWNRGALLGSGSFGTVYEGISDEGAFFAVKEVNLFDQGSNAKQCIFQLEQEIALLSQFEHENIVQYYDTDKEGSKLYIFLELVTQGSLASLYQKYRLLDTHASAYTRQILNGLTYLHQRKIVHRDIKCANILVHANGSVKLADFGLAKEITKFSAIKSCKGTVYWMAPEVVNPKKSYGPAADIWSLGCTVLEMLTRQIPYPDIEWTQALYRIGKGEAPAIPYSLSKDAHDFISQCVKPNPEDRPSASELLEHPFINCSTSQLARANSKGN</sequence>
<evidence type="ECO:0000256" key="2">
    <source>
        <dbReference type="ARBA" id="ARBA00012406"/>
    </source>
</evidence>
<evidence type="ECO:0000259" key="12">
    <source>
        <dbReference type="PROSITE" id="PS50011"/>
    </source>
</evidence>
<dbReference type="SMART" id="SM00220">
    <property type="entry name" value="S_TKc"/>
    <property type="match status" value="2"/>
</dbReference>
<keyword evidence="6" id="KW-0418">Kinase</keyword>
<feature type="domain" description="Protein kinase" evidence="12">
    <location>
        <begin position="37"/>
        <end position="326"/>
    </location>
</feature>
<dbReference type="EMBL" id="CM029043">
    <property type="protein sequence ID" value="KAG2612386.1"/>
    <property type="molecule type" value="Genomic_DNA"/>
</dbReference>
<proteinExistence type="inferred from homology"/>
<comment type="catalytic activity">
    <reaction evidence="9">
        <text>L-seryl-[protein] + ATP = O-phospho-L-seryl-[protein] + ADP + H(+)</text>
        <dbReference type="Rhea" id="RHEA:17989"/>
        <dbReference type="Rhea" id="RHEA-COMP:9863"/>
        <dbReference type="Rhea" id="RHEA-COMP:11604"/>
        <dbReference type="ChEBI" id="CHEBI:15378"/>
        <dbReference type="ChEBI" id="CHEBI:29999"/>
        <dbReference type="ChEBI" id="CHEBI:30616"/>
        <dbReference type="ChEBI" id="CHEBI:83421"/>
        <dbReference type="ChEBI" id="CHEBI:456216"/>
        <dbReference type="EC" id="2.7.11.25"/>
    </reaction>
</comment>
<dbReference type="InterPro" id="IPR011009">
    <property type="entry name" value="Kinase-like_dom_sf"/>
</dbReference>
<dbReference type="Proteomes" id="UP000823388">
    <property type="component" value="Chromosome 4K"/>
</dbReference>
<dbReference type="FunFam" id="1.10.510.10:FF:000870">
    <property type="entry name" value="OSJNBa0016N04.16-like protein"/>
    <property type="match status" value="1"/>
</dbReference>
<reference evidence="13 14" key="1">
    <citation type="submission" date="2020-05" db="EMBL/GenBank/DDBJ databases">
        <title>WGS assembly of Panicum virgatum.</title>
        <authorList>
            <person name="Lovell J.T."/>
            <person name="Jenkins J."/>
            <person name="Shu S."/>
            <person name="Juenger T.E."/>
            <person name="Schmutz J."/>
        </authorList>
    </citation>
    <scope>NUCLEOTIDE SEQUENCE</scope>
    <source>
        <strain evidence="13">AP13</strain>
        <strain evidence="14">cv. AP13</strain>
    </source>
</reference>
<evidence type="ECO:0000256" key="1">
    <source>
        <dbReference type="ARBA" id="ARBA00006529"/>
    </source>
</evidence>
<dbReference type="EMBL" id="CM029043">
    <property type="protein sequence ID" value="KAG2612388.1"/>
    <property type="molecule type" value="Genomic_DNA"/>
</dbReference>
<dbReference type="PROSITE" id="PS50011">
    <property type="entry name" value="PROTEIN_KINASE_DOM"/>
    <property type="match status" value="2"/>
</dbReference>
<dbReference type="InterPro" id="IPR000719">
    <property type="entry name" value="Prot_kinase_dom"/>
</dbReference>
<keyword evidence="14" id="KW-1185">Reference proteome</keyword>
<evidence type="ECO:0000256" key="7">
    <source>
        <dbReference type="ARBA" id="ARBA00022840"/>
    </source>
</evidence>
<dbReference type="FunFam" id="3.30.200.20:FF:000713">
    <property type="entry name" value="Mitogen-activated protein kinase 1, putative, expressed"/>
    <property type="match status" value="1"/>
</dbReference>
<evidence type="ECO:0000256" key="11">
    <source>
        <dbReference type="SAM" id="MobiDB-lite"/>
    </source>
</evidence>
<name>A0A8T0TKG6_PANVG</name>
<dbReference type="EMBL" id="CM029043">
    <property type="protein sequence ID" value="KAG2612387.1"/>
    <property type="molecule type" value="Genomic_DNA"/>
</dbReference>
<dbReference type="PANTHER" id="PTHR48016">
    <property type="entry name" value="MAP KINASE KINASE KINASE SSK2-RELATED-RELATED"/>
    <property type="match status" value="1"/>
</dbReference>
<dbReference type="GO" id="GO:0004709">
    <property type="term" value="F:MAP kinase kinase kinase activity"/>
    <property type="evidence" value="ECO:0007669"/>
    <property type="project" value="UniProtKB-EC"/>
</dbReference>
<evidence type="ECO:0000256" key="6">
    <source>
        <dbReference type="ARBA" id="ARBA00022777"/>
    </source>
</evidence>